<dbReference type="EMBL" id="BARS01038975">
    <property type="protein sequence ID" value="GAG14669.1"/>
    <property type="molecule type" value="Genomic_DNA"/>
</dbReference>
<gene>
    <name evidence="1" type="ORF">S01H1_59582</name>
</gene>
<organism evidence="1">
    <name type="scientific">marine sediment metagenome</name>
    <dbReference type="NCBI Taxonomy" id="412755"/>
    <lineage>
        <taxon>unclassified sequences</taxon>
        <taxon>metagenomes</taxon>
        <taxon>ecological metagenomes</taxon>
    </lineage>
</organism>
<accession>X0V929</accession>
<name>X0V929_9ZZZZ</name>
<evidence type="ECO:0000313" key="1">
    <source>
        <dbReference type="EMBL" id="GAG14669.1"/>
    </source>
</evidence>
<feature type="non-terminal residue" evidence="1">
    <location>
        <position position="44"/>
    </location>
</feature>
<dbReference type="AlphaFoldDB" id="X0V929"/>
<reference evidence="1" key="1">
    <citation type="journal article" date="2014" name="Front. Microbiol.">
        <title>High frequency of phylogenetically diverse reductive dehalogenase-homologous genes in deep subseafloor sedimentary metagenomes.</title>
        <authorList>
            <person name="Kawai M."/>
            <person name="Futagami T."/>
            <person name="Toyoda A."/>
            <person name="Takaki Y."/>
            <person name="Nishi S."/>
            <person name="Hori S."/>
            <person name="Arai W."/>
            <person name="Tsubouchi T."/>
            <person name="Morono Y."/>
            <person name="Uchiyama I."/>
            <person name="Ito T."/>
            <person name="Fujiyama A."/>
            <person name="Inagaki F."/>
            <person name="Takami H."/>
        </authorList>
    </citation>
    <scope>NUCLEOTIDE SEQUENCE</scope>
    <source>
        <strain evidence="1">Expedition CK06-06</strain>
    </source>
</reference>
<protein>
    <submittedName>
        <fullName evidence="1">Uncharacterized protein</fullName>
    </submittedName>
</protein>
<comment type="caution">
    <text evidence="1">The sequence shown here is derived from an EMBL/GenBank/DDBJ whole genome shotgun (WGS) entry which is preliminary data.</text>
</comment>
<sequence>MIKELGYLKEATISILAEDTIAFDTPFVGRFGLSMLLELKTETF</sequence>
<proteinExistence type="predicted"/>